<dbReference type="Proteomes" id="UP000244193">
    <property type="component" value="Chromosome"/>
</dbReference>
<gene>
    <name evidence="2" type="ORF">HYN48_05945</name>
</gene>
<keyword evidence="2" id="KW-0378">Hydrolase</keyword>
<evidence type="ECO:0000256" key="1">
    <source>
        <dbReference type="SAM" id="SignalP"/>
    </source>
</evidence>
<name>A0A2S0RD40_9FLAO</name>
<evidence type="ECO:0000313" key="2">
    <source>
        <dbReference type="EMBL" id="AWA29663.1"/>
    </source>
</evidence>
<keyword evidence="2" id="KW-0645">Protease</keyword>
<dbReference type="KEGG" id="fmg:HYN48_05945"/>
<keyword evidence="3" id="KW-1185">Reference proteome</keyword>
<dbReference type="GO" id="GO:0006508">
    <property type="term" value="P:proteolysis"/>
    <property type="evidence" value="ECO:0007669"/>
    <property type="project" value="UniProtKB-KW"/>
</dbReference>
<keyword evidence="1" id="KW-0732">Signal</keyword>
<protein>
    <submittedName>
        <fullName evidence="2">Membrane metalloprotease</fullName>
    </submittedName>
</protein>
<keyword evidence="2" id="KW-0482">Metalloprotease</keyword>
<feature type="chain" id="PRO_5015533734" evidence="1">
    <location>
        <begin position="22"/>
        <end position="254"/>
    </location>
</feature>
<accession>A0A2S0RD40</accession>
<evidence type="ECO:0000313" key="3">
    <source>
        <dbReference type="Proteomes" id="UP000244193"/>
    </source>
</evidence>
<reference evidence="2 3" key="1">
    <citation type="submission" date="2018-04" db="EMBL/GenBank/DDBJ databases">
        <title>Genome sequencing of Flavobacterium sp. HYN0048.</title>
        <authorList>
            <person name="Yi H."/>
            <person name="Baek C."/>
        </authorList>
    </citation>
    <scope>NUCLEOTIDE SEQUENCE [LARGE SCALE GENOMIC DNA]</scope>
    <source>
        <strain evidence="2 3">HYN0048</strain>
    </source>
</reference>
<dbReference type="RefSeq" id="WP_108370247.1">
    <property type="nucleotide sequence ID" value="NZ_CP028811.1"/>
</dbReference>
<sequence length="254" mass="27844">MKKVKLLSMFLLLLLWSCSNEDNNSEVENGTNPAPNLKSVGKSANDFLSDDKYQSLAVEVFYVGNLQPNAQTLQNLKSFMEARLHKPGGITIAVKQIASPAGTPYTINEVADIESDIRTNYNREDTLSLFILFLDGNFSSDTGTTLTLGAAYRNTSCVLFENSIQALSNSPTEPSRTDLETIVIEHELCHMLGLVDLGSPMQTNHLDSAHGKHCINPDCLMYYQTESNIQNMMNSGMPTLDANCLADLQANGGK</sequence>
<dbReference type="AlphaFoldDB" id="A0A2S0RD40"/>
<dbReference type="EMBL" id="CP028811">
    <property type="protein sequence ID" value="AWA29663.1"/>
    <property type="molecule type" value="Genomic_DNA"/>
</dbReference>
<dbReference type="InterPro" id="IPR024079">
    <property type="entry name" value="MetalloPept_cat_dom_sf"/>
</dbReference>
<organism evidence="2 3">
    <name type="scientific">Flavobacterium magnum</name>
    <dbReference type="NCBI Taxonomy" id="2162713"/>
    <lineage>
        <taxon>Bacteria</taxon>
        <taxon>Pseudomonadati</taxon>
        <taxon>Bacteroidota</taxon>
        <taxon>Flavobacteriia</taxon>
        <taxon>Flavobacteriales</taxon>
        <taxon>Flavobacteriaceae</taxon>
        <taxon>Flavobacterium</taxon>
    </lineage>
</organism>
<dbReference type="OrthoDB" id="1121673at2"/>
<dbReference type="GO" id="GO:0008237">
    <property type="term" value="F:metallopeptidase activity"/>
    <property type="evidence" value="ECO:0007669"/>
    <property type="project" value="UniProtKB-KW"/>
</dbReference>
<proteinExistence type="predicted"/>
<dbReference type="SUPFAM" id="SSF55486">
    <property type="entry name" value="Metalloproteases ('zincins'), catalytic domain"/>
    <property type="match status" value="1"/>
</dbReference>
<dbReference type="Gene3D" id="3.40.390.10">
    <property type="entry name" value="Collagenase (Catalytic Domain)"/>
    <property type="match status" value="1"/>
</dbReference>
<feature type="signal peptide" evidence="1">
    <location>
        <begin position="1"/>
        <end position="21"/>
    </location>
</feature>